<comment type="similarity">
    <text evidence="2">Belongs to the binding-protein-dependent transport system permease family. HisMQ subfamily.</text>
</comment>
<dbReference type="OrthoDB" id="9771188at2"/>
<comment type="caution">
    <text evidence="10">The sequence shown here is derived from an EMBL/GenBank/DDBJ whole genome shotgun (WGS) entry which is preliminary data.</text>
</comment>
<dbReference type="PROSITE" id="PS50928">
    <property type="entry name" value="ABC_TM1"/>
    <property type="match status" value="1"/>
</dbReference>
<evidence type="ECO:0000256" key="2">
    <source>
        <dbReference type="ARBA" id="ARBA00010072"/>
    </source>
</evidence>
<feature type="transmembrane region" description="Helical" evidence="8">
    <location>
        <begin position="167"/>
        <end position="187"/>
    </location>
</feature>
<protein>
    <submittedName>
        <fullName evidence="10">Amino acid ABC transporter permease</fullName>
    </submittedName>
</protein>
<evidence type="ECO:0000256" key="7">
    <source>
        <dbReference type="ARBA" id="ARBA00023136"/>
    </source>
</evidence>
<feature type="domain" description="ABC transmembrane type-1" evidence="9">
    <location>
        <begin position="163"/>
        <end position="352"/>
    </location>
</feature>
<dbReference type="GO" id="GO:0022857">
    <property type="term" value="F:transmembrane transporter activity"/>
    <property type="evidence" value="ECO:0007669"/>
    <property type="project" value="InterPro"/>
</dbReference>
<evidence type="ECO:0000256" key="4">
    <source>
        <dbReference type="ARBA" id="ARBA00022475"/>
    </source>
</evidence>
<dbReference type="Proteomes" id="UP000234190">
    <property type="component" value="Unassembled WGS sequence"/>
</dbReference>
<sequence>MSANQLLEPGAPLAAPVQAATATATQWLRANLFAGWKNSLVTLAILALAVWLLPKLYRWGISDAVFVPDFLACRNLDHQAACWGVIAEKFRLIFFGRYPHAEQWRPLVGTAIMMATLVASCWRIFWRKWLVLLWVVVLTVFLLIMRGGVFGLSYVETNLWGGFPLSLLLTVVGLFLALPLAVLIALGRRSKLKAIRSFCVFYVEIVRGVPLITVLFTASFLFPLFLPPGMNIDVLLRVQIGIILFTAAYLAETIRGGLQAIPRGQYEAAAAMGLTYWQTVRKISLPQALRIVVAPLVNTFISTFMDTSLVTIVSLYDLTGALRLALGDPNWKAFFVEGYLFIAFVYFVCCYGMSRYSRWVERHLTAGMHR</sequence>
<dbReference type="NCBIfam" id="TIGR01726">
    <property type="entry name" value="HEQRo_perm_3TM"/>
    <property type="match status" value="1"/>
</dbReference>
<dbReference type="EMBL" id="PDNW01000003">
    <property type="protein sequence ID" value="PLC51120.1"/>
    <property type="molecule type" value="Genomic_DNA"/>
</dbReference>
<dbReference type="Gene3D" id="1.10.3720.10">
    <property type="entry name" value="MetI-like"/>
    <property type="match status" value="1"/>
</dbReference>
<comment type="subcellular location">
    <subcellularLocation>
        <location evidence="1">Cell inner membrane</location>
        <topology evidence="1">Multi-pass membrane protein</topology>
    </subcellularLocation>
    <subcellularLocation>
        <location evidence="8">Cell membrane</location>
        <topology evidence="8">Multi-pass membrane protein</topology>
    </subcellularLocation>
</comment>
<keyword evidence="3 8" id="KW-0813">Transport</keyword>
<dbReference type="CDD" id="cd06261">
    <property type="entry name" value="TM_PBP2"/>
    <property type="match status" value="1"/>
</dbReference>
<keyword evidence="4" id="KW-1003">Cell membrane</keyword>
<dbReference type="GO" id="GO:0043190">
    <property type="term" value="C:ATP-binding cassette (ABC) transporter complex"/>
    <property type="evidence" value="ECO:0007669"/>
    <property type="project" value="InterPro"/>
</dbReference>
<feature type="transmembrane region" description="Helical" evidence="8">
    <location>
        <begin position="333"/>
        <end position="353"/>
    </location>
</feature>
<feature type="transmembrane region" description="Helical" evidence="8">
    <location>
        <begin position="291"/>
        <end position="313"/>
    </location>
</feature>
<dbReference type="InterPro" id="IPR010065">
    <property type="entry name" value="AA_ABC_transptr_permease_3TM"/>
</dbReference>
<dbReference type="InterPro" id="IPR035906">
    <property type="entry name" value="MetI-like_sf"/>
</dbReference>
<dbReference type="PANTHER" id="PTHR30614">
    <property type="entry name" value="MEMBRANE COMPONENT OF AMINO ACID ABC TRANSPORTER"/>
    <property type="match status" value="1"/>
</dbReference>
<feature type="transmembrane region" description="Helical" evidence="8">
    <location>
        <begin position="35"/>
        <end position="53"/>
    </location>
</feature>
<feature type="transmembrane region" description="Helical" evidence="8">
    <location>
        <begin position="234"/>
        <end position="251"/>
    </location>
</feature>
<keyword evidence="11" id="KW-1185">Reference proteome</keyword>
<keyword evidence="5 8" id="KW-0812">Transmembrane</keyword>
<evidence type="ECO:0000256" key="5">
    <source>
        <dbReference type="ARBA" id="ARBA00022692"/>
    </source>
</evidence>
<gene>
    <name evidence="10" type="ORF">CR159_04920</name>
</gene>
<dbReference type="InterPro" id="IPR000515">
    <property type="entry name" value="MetI-like"/>
</dbReference>
<reference evidence="10 11" key="1">
    <citation type="submission" date="2017-10" db="EMBL/GenBank/DDBJ databases">
        <title>Two draft genome sequences of Pusillimonas sp. strains isolated from a nitrate- and radionuclide-contaminated groundwater in Russia.</title>
        <authorList>
            <person name="Grouzdev D.S."/>
            <person name="Tourova T.P."/>
            <person name="Goeva M.A."/>
            <person name="Babich T.L."/>
            <person name="Sokolova D.S."/>
            <person name="Abdullin R."/>
            <person name="Poltaraus A.B."/>
            <person name="Toshchakov S.V."/>
            <person name="Nazina T.N."/>
        </authorList>
    </citation>
    <scope>NUCLEOTIDE SEQUENCE [LARGE SCALE GENOMIC DNA]</scope>
    <source>
        <strain evidence="10 11">JR1/69-3-13</strain>
    </source>
</reference>
<dbReference type="Pfam" id="PF00528">
    <property type="entry name" value="BPD_transp_1"/>
    <property type="match status" value="1"/>
</dbReference>
<evidence type="ECO:0000256" key="8">
    <source>
        <dbReference type="RuleBase" id="RU363032"/>
    </source>
</evidence>
<feature type="transmembrane region" description="Helical" evidence="8">
    <location>
        <begin position="104"/>
        <end position="125"/>
    </location>
</feature>
<accession>A0A2N4U7W7</accession>
<dbReference type="InterPro" id="IPR043429">
    <property type="entry name" value="ArtM/GltK/GlnP/TcyL/YhdX-like"/>
</dbReference>
<feature type="transmembrane region" description="Helical" evidence="8">
    <location>
        <begin position="199"/>
        <end position="222"/>
    </location>
</feature>
<evidence type="ECO:0000256" key="1">
    <source>
        <dbReference type="ARBA" id="ARBA00004429"/>
    </source>
</evidence>
<evidence type="ECO:0000256" key="6">
    <source>
        <dbReference type="ARBA" id="ARBA00022989"/>
    </source>
</evidence>
<keyword evidence="7 8" id="KW-0472">Membrane</keyword>
<evidence type="ECO:0000313" key="11">
    <source>
        <dbReference type="Proteomes" id="UP000234190"/>
    </source>
</evidence>
<keyword evidence="6 8" id="KW-1133">Transmembrane helix</keyword>
<evidence type="ECO:0000256" key="3">
    <source>
        <dbReference type="ARBA" id="ARBA00022448"/>
    </source>
</evidence>
<dbReference type="AlphaFoldDB" id="A0A2N4U7W7"/>
<dbReference type="PANTHER" id="PTHR30614:SF41">
    <property type="entry name" value="INNER MEMBRANE AMINO-ACID ABC TRANSPORTER PERMEASE PROTEIN YHDY"/>
    <property type="match status" value="1"/>
</dbReference>
<name>A0A2N4U7W7_9BURK</name>
<feature type="transmembrane region" description="Helical" evidence="8">
    <location>
        <begin position="132"/>
        <end position="155"/>
    </location>
</feature>
<organism evidence="10 11">
    <name type="scientific">Pollutimonas subterranea</name>
    <dbReference type="NCBI Taxonomy" id="2045210"/>
    <lineage>
        <taxon>Bacteria</taxon>
        <taxon>Pseudomonadati</taxon>
        <taxon>Pseudomonadota</taxon>
        <taxon>Betaproteobacteria</taxon>
        <taxon>Burkholderiales</taxon>
        <taxon>Alcaligenaceae</taxon>
        <taxon>Pollutimonas</taxon>
    </lineage>
</organism>
<dbReference type="SUPFAM" id="SSF161098">
    <property type="entry name" value="MetI-like"/>
    <property type="match status" value="1"/>
</dbReference>
<evidence type="ECO:0000313" key="10">
    <source>
        <dbReference type="EMBL" id="PLC51120.1"/>
    </source>
</evidence>
<proteinExistence type="inferred from homology"/>
<dbReference type="GO" id="GO:0006865">
    <property type="term" value="P:amino acid transport"/>
    <property type="evidence" value="ECO:0007669"/>
    <property type="project" value="TreeGrafter"/>
</dbReference>
<evidence type="ECO:0000259" key="9">
    <source>
        <dbReference type="PROSITE" id="PS50928"/>
    </source>
</evidence>